<evidence type="ECO:0000313" key="2">
    <source>
        <dbReference type="Proteomes" id="UP000239757"/>
    </source>
</evidence>
<dbReference type="Proteomes" id="UP000239757">
    <property type="component" value="Unassembled WGS sequence"/>
</dbReference>
<sequence length="244" mass="27202">MHKQKLELRMKELFTKDPDDEVLVELLDIQIGLNLEAEINAELLRPLQPNEVWATVKSMSPLKVLGVWILTNPEKYLGLPMMVGRGKKQAFVYYLDRFHKKVEDSSGGITKQFMAYIGLISIDFAYLGPKGGMGFRDLAKFNIALLAKQCWQIINNGVCLLAKGYQLELKALESLKPSSFVSNQDIWAPSILNNVKLNYDASFIATLKRSISSPITRNGSGEILAACTYPNYGVVVLVQEAATS</sequence>
<name>A0A2P5VTT8_GOSBA</name>
<dbReference type="AlphaFoldDB" id="A0A2P5VTT8"/>
<organism evidence="1 2">
    <name type="scientific">Gossypium barbadense</name>
    <name type="common">Sea Island cotton</name>
    <name type="synonym">Hibiscus barbadensis</name>
    <dbReference type="NCBI Taxonomy" id="3634"/>
    <lineage>
        <taxon>Eukaryota</taxon>
        <taxon>Viridiplantae</taxon>
        <taxon>Streptophyta</taxon>
        <taxon>Embryophyta</taxon>
        <taxon>Tracheophyta</taxon>
        <taxon>Spermatophyta</taxon>
        <taxon>Magnoliopsida</taxon>
        <taxon>eudicotyledons</taxon>
        <taxon>Gunneridae</taxon>
        <taxon>Pentapetalae</taxon>
        <taxon>rosids</taxon>
        <taxon>malvids</taxon>
        <taxon>Malvales</taxon>
        <taxon>Malvaceae</taxon>
        <taxon>Malvoideae</taxon>
        <taxon>Gossypium</taxon>
    </lineage>
</organism>
<protein>
    <submittedName>
        <fullName evidence="1">Uncharacterized protein</fullName>
    </submittedName>
</protein>
<accession>A0A2P5VTT8</accession>
<evidence type="ECO:0000313" key="1">
    <source>
        <dbReference type="EMBL" id="PPR82247.1"/>
    </source>
</evidence>
<reference evidence="1 2" key="1">
    <citation type="submission" date="2015-01" db="EMBL/GenBank/DDBJ databases">
        <title>Genome of allotetraploid Gossypium barbadense reveals genomic plasticity and fiber elongation in cotton evolution.</title>
        <authorList>
            <person name="Chen X."/>
            <person name="Liu X."/>
            <person name="Zhao B."/>
            <person name="Zheng H."/>
            <person name="Hu Y."/>
            <person name="Lu G."/>
            <person name="Yang C."/>
            <person name="Chen J."/>
            <person name="Shan C."/>
            <person name="Zhang L."/>
            <person name="Zhou Y."/>
            <person name="Wang L."/>
            <person name="Guo W."/>
            <person name="Bai Y."/>
            <person name="Ruan J."/>
            <person name="Shangguan X."/>
            <person name="Mao Y."/>
            <person name="Jiang J."/>
            <person name="Zhu Y."/>
            <person name="Lei J."/>
            <person name="Kang H."/>
            <person name="Chen S."/>
            <person name="He X."/>
            <person name="Wang R."/>
            <person name="Wang Y."/>
            <person name="Chen J."/>
            <person name="Wang L."/>
            <person name="Yu S."/>
            <person name="Wang B."/>
            <person name="Wei J."/>
            <person name="Song S."/>
            <person name="Lu X."/>
            <person name="Gao Z."/>
            <person name="Gu W."/>
            <person name="Deng X."/>
            <person name="Ma D."/>
            <person name="Wang S."/>
            <person name="Liang W."/>
            <person name="Fang L."/>
            <person name="Cai C."/>
            <person name="Zhu X."/>
            <person name="Zhou B."/>
            <person name="Zhang Y."/>
            <person name="Chen Z."/>
            <person name="Xu S."/>
            <person name="Zhu R."/>
            <person name="Wang S."/>
            <person name="Zhang T."/>
            <person name="Zhao G."/>
        </authorList>
    </citation>
    <scope>NUCLEOTIDE SEQUENCE [LARGE SCALE GENOMIC DNA]</scope>
    <source>
        <strain evidence="2">cv. Xinhai21</strain>
        <tissue evidence="1">Leaf</tissue>
    </source>
</reference>
<dbReference type="OrthoDB" id="1734132at2759"/>
<dbReference type="EMBL" id="KZ670944">
    <property type="protein sequence ID" value="PPR82247.1"/>
    <property type="molecule type" value="Genomic_DNA"/>
</dbReference>
<proteinExistence type="predicted"/>
<gene>
    <name evidence="1" type="ORF">GOBAR_AA38469</name>
</gene>